<reference evidence="2 3" key="1">
    <citation type="journal article" date="2012" name="Vet. Microbiol.">
        <title>Comparative genomic analyses of the Taylorellae.</title>
        <authorList>
            <person name="Hauser H."/>
            <person name="Richter D.C."/>
            <person name="van Tonder A."/>
            <person name="Clark L."/>
            <person name="Preston A."/>
        </authorList>
    </citation>
    <scope>NUCLEOTIDE SEQUENCE [LARGE SCALE GENOMIC DNA]</scope>
    <source>
        <strain evidence="2 3">ATCC 35865</strain>
    </source>
</reference>
<evidence type="ECO:0000313" key="2">
    <source>
        <dbReference type="EMBL" id="AFN35761.1"/>
    </source>
</evidence>
<dbReference type="CDD" id="cd13567">
    <property type="entry name" value="PBP2_TtGluBP"/>
    <property type="match status" value="1"/>
</dbReference>
<dbReference type="PANTHER" id="PTHR42941">
    <property type="entry name" value="SLL1037 PROTEIN"/>
    <property type="match status" value="1"/>
</dbReference>
<keyword evidence="3" id="KW-1185">Reference proteome</keyword>
<keyword evidence="2" id="KW-0675">Receptor</keyword>
<sequence length="377" mass="40681">MNRITKSLLIGLVTIISACSDEKSSTKQKASTESTAQSSDSSKATENKLQTKFVTIATGGASGPTNIYATTLANEYARVYGVNSKTQTTGASIENLNLFKLKKVEMAFLMSDTLIEAVEGKRNFSEPIKSIRQIATLYPNFVHIVVRADSDIKEVSDLRGKRVSVGAQNSATEMNTRAILKFFDISYDDIYEDYLGYAESAEALRAGRVDAAFLTTGIPNSSLMDLNQTMPFRLLALPPEKVEEIVKEETYFQKNTIPAGTYGSSPDVPTIAILNAMIVQESLSEDDVYKLTKTFFESLPKLRASHQSIKDVNVMDAQKGHVAPMHPGAKRYYDEVNARGSAEGGDSGGASGGATSYVPGSTPAEVPGSTSSEATRS</sequence>
<name>A0ABN4AVC1_9BURK</name>
<gene>
    <name evidence="2" type="ORF">KUI_0680</name>
</gene>
<dbReference type="SUPFAM" id="SSF53850">
    <property type="entry name" value="Periplasmic binding protein-like II"/>
    <property type="match status" value="1"/>
</dbReference>
<evidence type="ECO:0000256" key="1">
    <source>
        <dbReference type="SAM" id="MobiDB-lite"/>
    </source>
</evidence>
<dbReference type="InterPro" id="IPR011852">
    <property type="entry name" value="TRAP_TAXI"/>
</dbReference>
<proteinExistence type="predicted"/>
<feature type="region of interest" description="Disordered" evidence="1">
    <location>
        <begin position="337"/>
        <end position="377"/>
    </location>
</feature>
<accession>A0ABN4AVC1</accession>
<dbReference type="RefSeq" id="WP_014840308.1">
    <property type="nucleotide sequence ID" value="NC_018108.1"/>
</dbReference>
<evidence type="ECO:0000313" key="3">
    <source>
        <dbReference type="Proteomes" id="UP000003121"/>
    </source>
</evidence>
<dbReference type="Pfam" id="PF16868">
    <property type="entry name" value="NMT1_3"/>
    <property type="match status" value="1"/>
</dbReference>
<dbReference type="EMBL" id="CP003264">
    <property type="protein sequence ID" value="AFN35761.1"/>
    <property type="molecule type" value="Genomic_DNA"/>
</dbReference>
<dbReference type="PROSITE" id="PS51257">
    <property type="entry name" value="PROKAR_LIPOPROTEIN"/>
    <property type="match status" value="1"/>
</dbReference>
<dbReference type="PANTHER" id="PTHR42941:SF1">
    <property type="entry name" value="SLL1037 PROTEIN"/>
    <property type="match status" value="1"/>
</dbReference>
<dbReference type="NCBIfam" id="TIGR02122">
    <property type="entry name" value="TRAP_TAXI"/>
    <property type="match status" value="1"/>
</dbReference>
<dbReference type="Gene3D" id="3.40.190.10">
    <property type="entry name" value="Periplasmic binding protein-like II"/>
    <property type="match status" value="2"/>
</dbReference>
<protein>
    <submittedName>
        <fullName evidence="2">TRAP transporter family solute receptor</fullName>
    </submittedName>
</protein>
<feature type="compositionally biased region" description="Polar residues" evidence="1">
    <location>
        <begin position="368"/>
        <end position="377"/>
    </location>
</feature>
<feature type="compositionally biased region" description="Gly residues" evidence="1">
    <location>
        <begin position="342"/>
        <end position="352"/>
    </location>
</feature>
<organism evidence="2 3">
    <name type="scientific">Taylorella equigenitalis ATCC 35865</name>
    <dbReference type="NCBI Taxonomy" id="743973"/>
    <lineage>
        <taxon>Bacteria</taxon>
        <taxon>Pseudomonadati</taxon>
        <taxon>Pseudomonadota</taxon>
        <taxon>Betaproteobacteria</taxon>
        <taxon>Burkholderiales</taxon>
        <taxon>Alcaligenaceae</taxon>
        <taxon>Taylorella</taxon>
    </lineage>
</organism>
<dbReference type="Proteomes" id="UP000003121">
    <property type="component" value="Chromosome"/>
</dbReference>